<dbReference type="SUPFAM" id="SSF111369">
    <property type="entry name" value="HlyD-like secretion proteins"/>
    <property type="match status" value="1"/>
</dbReference>
<dbReference type="PANTHER" id="PTHR30469">
    <property type="entry name" value="MULTIDRUG RESISTANCE PROTEIN MDTA"/>
    <property type="match status" value="1"/>
</dbReference>
<feature type="domain" description="Multidrug resistance protein MdtA-like barrel-sandwich hybrid" evidence="2">
    <location>
        <begin position="77"/>
        <end position="243"/>
    </location>
</feature>
<sequence>MLKRVVYPLLIILVAIAAFIALKQTKPEKIVIEKPEKIWRVETVAVNIQQVSPQITLYGRVETPRNSVLKSALVADVLSINVLEGSEVTAGQLLMTLDDTDMQLLVSQRQADVAETDALMLSENQRFKRDKSLLEQQTSLLKLADNAVNRFKKLEKSNLASQANIDDVQATKQRQMVTLKGLNFDIAEHPARVAQLQAQSKRAQALLQQAEVDLERTKITAPFAGRISKLDVSIGDRVRAGDPLISLYDLNNLEVRAQIPGRYMNQVLDMLNNKQGLQAQATLNQQPLTFELERMSGEVKADSGGIDGLFSIKGNRYAIALGSFLELKLKLAQQDDVIALPFNALYGLDHVYRIKDGYLQSVDIERVGETTNDKGQTLLLLRSPDLKQGDQIVSTQLPNAISGLRVEALGE</sequence>
<keyword evidence="1" id="KW-0175">Coiled coil</keyword>
<accession>A0A0F9SKE2</accession>
<dbReference type="Gene3D" id="2.40.30.170">
    <property type="match status" value="1"/>
</dbReference>
<dbReference type="EMBL" id="LAZR01000426">
    <property type="protein sequence ID" value="KKN69465.1"/>
    <property type="molecule type" value="Genomic_DNA"/>
</dbReference>
<gene>
    <name evidence="3" type="ORF">LCGC14_0441020</name>
</gene>
<feature type="coiled-coil region" evidence="1">
    <location>
        <begin position="193"/>
        <end position="220"/>
    </location>
</feature>
<reference evidence="3" key="1">
    <citation type="journal article" date="2015" name="Nature">
        <title>Complex archaea that bridge the gap between prokaryotes and eukaryotes.</title>
        <authorList>
            <person name="Spang A."/>
            <person name="Saw J.H."/>
            <person name="Jorgensen S.L."/>
            <person name="Zaremba-Niedzwiedzka K."/>
            <person name="Martijn J."/>
            <person name="Lind A.E."/>
            <person name="van Eijk R."/>
            <person name="Schleper C."/>
            <person name="Guy L."/>
            <person name="Ettema T.J."/>
        </authorList>
    </citation>
    <scope>NUCLEOTIDE SEQUENCE</scope>
</reference>
<dbReference type="AlphaFoldDB" id="A0A0F9SKE2"/>
<dbReference type="GO" id="GO:1990281">
    <property type="term" value="C:efflux pump complex"/>
    <property type="evidence" value="ECO:0007669"/>
    <property type="project" value="TreeGrafter"/>
</dbReference>
<dbReference type="GO" id="GO:0015562">
    <property type="term" value="F:efflux transmembrane transporter activity"/>
    <property type="evidence" value="ECO:0007669"/>
    <property type="project" value="TreeGrafter"/>
</dbReference>
<dbReference type="InterPro" id="IPR058625">
    <property type="entry name" value="MdtA-like_BSH"/>
</dbReference>
<protein>
    <recommendedName>
        <fullName evidence="2">Multidrug resistance protein MdtA-like barrel-sandwich hybrid domain-containing protein</fullName>
    </recommendedName>
</protein>
<dbReference type="Gene3D" id="1.10.287.470">
    <property type="entry name" value="Helix hairpin bin"/>
    <property type="match status" value="1"/>
</dbReference>
<evidence type="ECO:0000313" key="3">
    <source>
        <dbReference type="EMBL" id="KKN69465.1"/>
    </source>
</evidence>
<organism evidence="3">
    <name type="scientific">marine sediment metagenome</name>
    <dbReference type="NCBI Taxonomy" id="412755"/>
    <lineage>
        <taxon>unclassified sequences</taxon>
        <taxon>metagenomes</taxon>
        <taxon>ecological metagenomes</taxon>
    </lineage>
</organism>
<dbReference type="PANTHER" id="PTHR30469:SF36">
    <property type="entry name" value="BLL3903 PROTEIN"/>
    <property type="match status" value="1"/>
</dbReference>
<dbReference type="Gene3D" id="2.40.50.100">
    <property type="match status" value="1"/>
</dbReference>
<proteinExistence type="predicted"/>
<dbReference type="Pfam" id="PF25917">
    <property type="entry name" value="BSH_RND"/>
    <property type="match status" value="1"/>
</dbReference>
<evidence type="ECO:0000256" key="1">
    <source>
        <dbReference type="SAM" id="Coils"/>
    </source>
</evidence>
<comment type="caution">
    <text evidence="3">The sequence shown here is derived from an EMBL/GenBank/DDBJ whole genome shotgun (WGS) entry which is preliminary data.</text>
</comment>
<name>A0A0F9SKE2_9ZZZZ</name>
<evidence type="ECO:0000259" key="2">
    <source>
        <dbReference type="Pfam" id="PF25917"/>
    </source>
</evidence>